<evidence type="ECO:0000313" key="1">
    <source>
        <dbReference type="EMBL" id="AQL02383.1"/>
    </source>
</evidence>
<protein>
    <submittedName>
        <fullName evidence="1">Nudix hydrolase 14 chloroplastic</fullName>
    </submittedName>
</protein>
<proteinExistence type="predicted"/>
<gene>
    <name evidence="1" type="ORF">ZEAMMB73_Zm00001d045488</name>
</gene>
<dbReference type="EMBL" id="CM000785">
    <property type="protein sequence ID" value="AQL02383.1"/>
    <property type="molecule type" value="Genomic_DNA"/>
</dbReference>
<accession>A0A1D6NW97</accession>
<name>A0A1D6NW97_MAIZE</name>
<dbReference type="EMBL" id="CM000785">
    <property type="protein sequence ID" value="AQL02385.1"/>
    <property type="molecule type" value="Genomic_DNA"/>
</dbReference>
<sequence length="141" mass="15401">MLILLVEAAKNIEDEVPVRDRAVKIAEGVRHRLHLAAVLSHREITLDEVAKHGVEVKGTCLAVADELVLERQPGLMRRDAMFPGDVLKVNVDGAENPGDDNAVHPFPGWIVGRRSVEEDMGGEFVALEGEHYLIAPAGVVR</sequence>
<organism evidence="1">
    <name type="scientific">Zea mays</name>
    <name type="common">Maize</name>
    <dbReference type="NCBI Taxonomy" id="4577"/>
    <lineage>
        <taxon>Eukaryota</taxon>
        <taxon>Viridiplantae</taxon>
        <taxon>Streptophyta</taxon>
        <taxon>Embryophyta</taxon>
        <taxon>Tracheophyta</taxon>
        <taxon>Spermatophyta</taxon>
        <taxon>Magnoliopsida</taxon>
        <taxon>Liliopsida</taxon>
        <taxon>Poales</taxon>
        <taxon>Poaceae</taxon>
        <taxon>PACMAD clade</taxon>
        <taxon>Panicoideae</taxon>
        <taxon>Andropogonodae</taxon>
        <taxon>Andropogoneae</taxon>
        <taxon>Tripsacinae</taxon>
        <taxon>Zea</taxon>
    </lineage>
</organism>
<keyword evidence="1" id="KW-0378">Hydrolase</keyword>
<dbReference type="AlphaFoldDB" id="A0A1D6NW97"/>
<dbReference type="GO" id="GO:0016787">
    <property type="term" value="F:hydrolase activity"/>
    <property type="evidence" value="ECO:0007669"/>
    <property type="project" value="UniProtKB-KW"/>
</dbReference>
<reference evidence="1" key="1">
    <citation type="submission" date="2015-12" db="EMBL/GenBank/DDBJ databases">
        <title>Update maize B73 reference genome by single molecule sequencing technologies.</title>
        <authorList>
            <consortium name="Maize Genome Sequencing Project"/>
            <person name="Ware D."/>
        </authorList>
    </citation>
    <scope>NUCLEOTIDE SEQUENCE</scope>
    <source>
        <tissue evidence="1">Seedling</tissue>
    </source>
</reference>